<dbReference type="GO" id="GO:0003677">
    <property type="term" value="F:DNA binding"/>
    <property type="evidence" value="ECO:0007669"/>
    <property type="project" value="UniProtKB-KW"/>
</dbReference>
<accession>A0A1H1SSX9</accession>
<gene>
    <name evidence="6" type="ORF">SAMN04489751_2176</name>
</gene>
<keyword evidence="1" id="KW-0805">Transcription regulation</keyword>
<dbReference type="Pfam" id="PF01614">
    <property type="entry name" value="IclR_C"/>
    <property type="match status" value="1"/>
</dbReference>
<evidence type="ECO:0000256" key="1">
    <source>
        <dbReference type="ARBA" id="ARBA00023015"/>
    </source>
</evidence>
<dbReference type="GO" id="GO:0045892">
    <property type="term" value="P:negative regulation of DNA-templated transcription"/>
    <property type="evidence" value="ECO:0007669"/>
    <property type="project" value="TreeGrafter"/>
</dbReference>
<dbReference type="STRING" id="629680.SAMN04489751_2176"/>
<evidence type="ECO:0000256" key="2">
    <source>
        <dbReference type="ARBA" id="ARBA00023125"/>
    </source>
</evidence>
<dbReference type="RefSeq" id="WP_269457362.1">
    <property type="nucleotide sequence ID" value="NZ_LT629739.1"/>
</dbReference>
<dbReference type="PROSITE" id="PS51078">
    <property type="entry name" value="ICLR_ED"/>
    <property type="match status" value="1"/>
</dbReference>
<feature type="domain" description="IclR-ED" evidence="5">
    <location>
        <begin position="70"/>
        <end position="247"/>
    </location>
</feature>
<dbReference type="AlphaFoldDB" id="A0A1H1SSX9"/>
<reference evidence="6" key="1">
    <citation type="submission" date="2016-10" db="EMBL/GenBank/DDBJ databases">
        <authorList>
            <person name="Varghese N."/>
            <person name="Submissions S."/>
        </authorList>
    </citation>
    <scope>NUCLEOTIDE SEQUENCE [LARGE SCALE GENOMIC DNA]</scope>
    <source>
        <strain evidence="6">DSM 22082</strain>
    </source>
</reference>
<evidence type="ECO:0000313" key="7">
    <source>
        <dbReference type="Proteomes" id="UP000199700"/>
    </source>
</evidence>
<dbReference type="InterPro" id="IPR029016">
    <property type="entry name" value="GAF-like_dom_sf"/>
</dbReference>
<dbReference type="SUPFAM" id="SSF46785">
    <property type="entry name" value="Winged helix' DNA-binding domain"/>
    <property type="match status" value="1"/>
</dbReference>
<dbReference type="PANTHER" id="PTHR30136">
    <property type="entry name" value="HELIX-TURN-HELIX TRANSCRIPTIONAL REGULATOR, ICLR FAMILY"/>
    <property type="match status" value="1"/>
</dbReference>
<dbReference type="PROSITE" id="PS51077">
    <property type="entry name" value="HTH_ICLR"/>
    <property type="match status" value="1"/>
</dbReference>
<organism evidence="6 7">
    <name type="scientific">Brevibacterium sandarakinum</name>
    <dbReference type="NCBI Taxonomy" id="629680"/>
    <lineage>
        <taxon>Bacteria</taxon>
        <taxon>Bacillati</taxon>
        <taxon>Actinomycetota</taxon>
        <taxon>Actinomycetes</taxon>
        <taxon>Micrococcales</taxon>
        <taxon>Brevibacteriaceae</taxon>
        <taxon>Brevibacterium</taxon>
    </lineage>
</organism>
<proteinExistence type="predicted"/>
<dbReference type="InterPro" id="IPR050707">
    <property type="entry name" value="HTH_MetabolicPath_Reg"/>
</dbReference>
<evidence type="ECO:0000259" key="4">
    <source>
        <dbReference type="PROSITE" id="PS51077"/>
    </source>
</evidence>
<protein>
    <submittedName>
        <fullName evidence="6">DNA-binding transcriptional regulator, IclR family</fullName>
    </submittedName>
</protein>
<keyword evidence="2 6" id="KW-0238">DNA-binding</keyword>
<dbReference type="InterPro" id="IPR014757">
    <property type="entry name" value="Tscrpt_reg_IclR_C"/>
</dbReference>
<dbReference type="SUPFAM" id="SSF55781">
    <property type="entry name" value="GAF domain-like"/>
    <property type="match status" value="1"/>
</dbReference>
<dbReference type="EMBL" id="LT629739">
    <property type="protein sequence ID" value="SDS50836.1"/>
    <property type="molecule type" value="Genomic_DNA"/>
</dbReference>
<dbReference type="InterPro" id="IPR005471">
    <property type="entry name" value="Tscrpt_reg_IclR_N"/>
</dbReference>
<dbReference type="InterPro" id="IPR036390">
    <property type="entry name" value="WH_DNA-bd_sf"/>
</dbReference>
<name>A0A1H1SSX9_BRESA</name>
<evidence type="ECO:0000256" key="3">
    <source>
        <dbReference type="ARBA" id="ARBA00023163"/>
    </source>
</evidence>
<dbReference type="Gene3D" id="3.30.450.40">
    <property type="match status" value="1"/>
</dbReference>
<keyword evidence="7" id="KW-1185">Reference proteome</keyword>
<evidence type="ECO:0000259" key="5">
    <source>
        <dbReference type="PROSITE" id="PS51078"/>
    </source>
</evidence>
<feature type="domain" description="HTH iclR-type" evidence="4">
    <location>
        <begin position="11"/>
        <end position="72"/>
    </location>
</feature>
<sequence>MEQAVAGANEHRTVSRVTGILEFVARSERRVRMADIVKELEAPRSSVHGLVHGLVSTGYLHATDDGRYTMGAAIGALIMHKSAADKAVREAMASLNLEFDETVALVAVAGDSIVTTDAIESSMAIRYHPTLGLRRPLYPTSAGKCFLANAASNYREKYLERTFTRTSDRDRVRDELLAVMRDGFAVNRGDTLPDLHAVSVPIFDGPSVTGVVTVAGPSSRFAQKQNDVVNEVCAAADRVGRAQQTEV</sequence>
<dbReference type="Proteomes" id="UP000199700">
    <property type="component" value="Chromosome"/>
</dbReference>
<dbReference type="Pfam" id="PF09339">
    <property type="entry name" value="HTH_IclR"/>
    <property type="match status" value="1"/>
</dbReference>
<dbReference type="Gene3D" id="1.10.10.10">
    <property type="entry name" value="Winged helix-like DNA-binding domain superfamily/Winged helix DNA-binding domain"/>
    <property type="match status" value="1"/>
</dbReference>
<dbReference type="InterPro" id="IPR036388">
    <property type="entry name" value="WH-like_DNA-bd_sf"/>
</dbReference>
<evidence type="ECO:0000313" key="6">
    <source>
        <dbReference type="EMBL" id="SDS50836.1"/>
    </source>
</evidence>
<dbReference type="GO" id="GO:0003700">
    <property type="term" value="F:DNA-binding transcription factor activity"/>
    <property type="evidence" value="ECO:0007669"/>
    <property type="project" value="TreeGrafter"/>
</dbReference>
<dbReference type="PANTHER" id="PTHR30136:SF35">
    <property type="entry name" value="HTH-TYPE TRANSCRIPTIONAL REGULATOR RV1719"/>
    <property type="match status" value="1"/>
</dbReference>
<keyword evidence="3" id="KW-0804">Transcription</keyword>